<sequence length="159" mass="17557">MLEKIQDLPAHVFGVRASGEVSGEDLKKVLHPGLQKLAASFGEIYYLLVLNTSVQNFDSSAWLQDMLAGIKHFNKWKKMAIVTDEENVRTFTDMASYIMPGIAKGFSHAEVGAAVAWLSTKDSEKRPIGKTSLDKIALVALITIITIKLIKRAVKSARR</sequence>
<keyword evidence="2" id="KW-1185">Reference proteome</keyword>
<comment type="caution">
    <text evidence="1">The sequence shown here is derived from an EMBL/GenBank/DDBJ whole genome shotgun (WGS) entry which is preliminary data.</text>
</comment>
<organism evidence="1 2">
    <name type="scientific">Olivibacter oleidegradans</name>
    <dbReference type="NCBI Taxonomy" id="760123"/>
    <lineage>
        <taxon>Bacteria</taxon>
        <taxon>Pseudomonadati</taxon>
        <taxon>Bacteroidota</taxon>
        <taxon>Sphingobacteriia</taxon>
        <taxon>Sphingobacteriales</taxon>
        <taxon>Sphingobacteriaceae</taxon>
        <taxon>Olivibacter</taxon>
    </lineage>
</organism>
<dbReference type="InterPro" id="IPR038396">
    <property type="entry name" value="SpoIIAA-like_sf"/>
</dbReference>
<dbReference type="RefSeq" id="WP_130855331.1">
    <property type="nucleotide sequence ID" value="NZ_JBHLWO010000002.1"/>
</dbReference>
<dbReference type="InterPro" id="IPR021866">
    <property type="entry name" value="SpoIIAA-like"/>
</dbReference>
<proteinExistence type="predicted"/>
<dbReference type="Gene3D" id="3.40.50.10600">
    <property type="entry name" value="SpoIIaa-like domains"/>
    <property type="match status" value="1"/>
</dbReference>
<evidence type="ECO:0000313" key="2">
    <source>
        <dbReference type="Proteomes" id="UP001589774"/>
    </source>
</evidence>
<dbReference type="InterPro" id="IPR036513">
    <property type="entry name" value="STAS_dom_sf"/>
</dbReference>
<dbReference type="Proteomes" id="UP001589774">
    <property type="component" value="Unassembled WGS sequence"/>
</dbReference>
<name>A0ABV6HPP9_9SPHI</name>
<protein>
    <submittedName>
        <fullName evidence="1">STAS/SEC14 domain-containing protein</fullName>
    </submittedName>
</protein>
<dbReference type="SUPFAM" id="SSF52091">
    <property type="entry name" value="SpoIIaa-like"/>
    <property type="match status" value="1"/>
</dbReference>
<evidence type="ECO:0000313" key="1">
    <source>
        <dbReference type="EMBL" id="MFC0320080.1"/>
    </source>
</evidence>
<reference evidence="1 2" key="1">
    <citation type="submission" date="2024-09" db="EMBL/GenBank/DDBJ databases">
        <authorList>
            <person name="Sun Q."/>
            <person name="Mori K."/>
        </authorList>
    </citation>
    <scope>NUCLEOTIDE SEQUENCE [LARGE SCALE GENOMIC DNA]</scope>
    <source>
        <strain evidence="1 2">CCM 7765</strain>
    </source>
</reference>
<dbReference type="Pfam" id="PF11964">
    <property type="entry name" value="SpoIIAA-like"/>
    <property type="match status" value="1"/>
</dbReference>
<accession>A0ABV6HPP9</accession>
<dbReference type="EMBL" id="JBHLWO010000002">
    <property type="protein sequence ID" value="MFC0320080.1"/>
    <property type="molecule type" value="Genomic_DNA"/>
</dbReference>
<gene>
    <name evidence="1" type="ORF">ACFFI0_17280</name>
</gene>